<organism evidence="1 2">
    <name type="scientific">Demequina zhanjiangensis</name>
    <dbReference type="NCBI Taxonomy" id="3051659"/>
    <lineage>
        <taxon>Bacteria</taxon>
        <taxon>Bacillati</taxon>
        <taxon>Actinomycetota</taxon>
        <taxon>Actinomycetes</taxon>
        <taxon>Micrococcales</taxon>
        <taxon>Demequinaceae</taxon>
        <taxon>Demequina</taxon>
    </lineage>
</organism>
<sequence>MTQNNPDAAWFSPSAIVYDIAEMHILDGLLDPRGKSDREVLRESHELLLSAEKPVFEGTDVSVSHENTLIEEARRLAARNKPMLSAVMYATWVEHRLNWILMYTTYEVKKQGYEEARELVRVNLNEKTGRLWHEVVGIELPRDLKDRIRSLAKIRNDFVHYKWPLWVSRDSSVPEDRDTAWLREDPRPLAESVVRDLHSWYCTHMLGGWVRPGP</sequence>
<keyword evidence="2" id="KW-1185">Reference proteome</keyword>
<evidence type="ECO:0008006" key="3">
    <source>
        <dbReference type="Google" id="ProtNLM"/>
    </source>
</evidence>
<dbReference type="RefSeq" id="WP_301129231.1">
    <property type="nucleotide sequence ID" value="NZ_JAUHPV010000006.1"/>
</dbReference>
<evidence type="ECO:0000313" key="2">
    <source>
        <dbReference type="Proteomes" id="UP001172738"/>
    </source>
</evidence>
<reference evidence="1" key="1">
    <citation type="submission" date="2023-06" db="EMBL/GenBank/DDBJ databases">
        <title>SYSU T00b26.</title>
        <authorList>
            <person name="Gao L."/>
            <person name="Fang B.-Z."/>
            <person name="Li W.-J."/>
        </authorList>
    </citation>
    <scope>NUCLEOTIDE SEQUENCE</scope>
    <source>
        <strain evidence="1">SYSU T00b26</strain>
    </source>
</reference>
<dbReference type="Proteomes" id="UP001172738">
    <property type="component" value="Unassembled WGS sequence"/>
</dbReference>
<name>A0ABT8G347_9MICO</name>
<gene>
    <name evidence="1" type="ORF">QQX04_11290</name>
</gene>
<evidence type="ECO:0000313" key="1">
    <source>
        <dbReference type="EMBL" id="MDN4473576.1"/>
    </source>
</evidence>
<accession>A0ABT8G347</accession>
<proteinExistence type="predicted"/>
<protein>
    <recommendedName>
        <fullName evidence="3">Cthe-2314-like HEPN domain-containing protein</fullName>
    </recommendedName>
</protein>
<comment type="caution">
    <text evidence="1">The sequence shown here is derived from an EMBL/GenBank/DDBJ whole genome shotgun (WGS) entry which is preliminary data.</text>
</comment>
<dbReference type="EMBL" id="JAUHPV010000006">
    <property type="protein sequence ID" value="MDN4473576.1"/>
    <property type="molecule type" value="Genomic_DNA"/>
</dbReference>